<proteinExistence type="predicted"/>
<sequence>MRTLTPSPDSPSTFYAFDNDETLTVIEKKNGVVEMRTVQVDGMNHDGCQDYYPLYLSSKAGSILADQIPWCCSSPYTTYCYAFNTHTEDSNNGVLVYKSLEDNVLYFTTLIQVGNRCNMSNYRITGEQSLRLDHVEECYGHFVPVQSASSTFRGNSTYVTSNLLNDNSLHIRWENGTDESSFSVYSFTSSPIHLDQLLLQYKDEQTMVGAVGRLGSIDWKDEGGITLTTPIRALPSLLRHSQRSFLRCSE</sequence>
<organism evidence="1 2">
    <name type="scientific">Pristionchus mayeri</name>
    <dbReference type="NCBI Taxonomy" id="1317129"/>
    <lineage>
        <taxon>Eukaryota</taxon>
        <taxon>Metazoa</taxon>
        <taxon>Ecdysozoa</taxon>
        <taxon>Nematoda</taxon>
        <taxon>Chromadorea</taxon>
        <taxon>Rhabditida</taxon>
        <taxon>Rhabditina</taxon>
        <taxon>Diplogasteromorpha</taxon>
        <taxon>Diplogasteroidea</taxon>
        <taxon>Neodiplogasteridae</taxon>
        <taxon>Pristionchus</taxon>
    </lineage>
</organism>
<keyword evidence="2" id="KW-1185">Reference proteome</keyword>
<comment type="caution">
    <text evidence="1">The sequence shown here is derived from an EMBL/GenBank/DDBJ whole genome shotgun (WGS) entry which is preliminary data.</text>
</comment>
<name>A0AAN4Z973_9BILA</name>
<evidence type="ECO:0000313" key="2">
    <source>
        <dbReference type="Proteomes" id="UP001328107"/>
    </source>
</evidence>
<gene>
    <name evidence="1" type="ORF">PMAYCL1PPCAC_07042</name>
</gene>
<protein>
    <submittedName>
        <fullName evidence="1">Uncharacterized protein</fullName>
    </submittedName>
</protein>
<reference evidence="2" key="1">
    <citation type="submission" date="2022-10" db="EMBL/GenBank/DDBJ databases">
        <title>Genome assembly of Pristionchus species.</title>
        <authorList>
            <person name="Yoshida K."/>
            <person name="Sommer R.J."/>
        </authorList>
    </citation>
    <scope>NUCLEOTIDE SEQUENCE [LARGE SCALE GENOMIC DNA]</scope>
    <source>
        <strain evidence="2">RS5460</strain>
    </source>
</reference>
<evidence type="ECO:0000313" key="1">
    <source>
        <dbReference type="EMBL" id="GMR36847.1"/>
    </source>
</evidence>
<accession>A0AAN4Z973</accession>
<dbReference type="AlphaFoldDB" id="A0AAN4Z973"/>
<dbReference type="EMBL" id="BTRK01000002">
    <property type="protein sequence ID" value="GMR36847.1"/>
    <property type="molecule type" value="Genomic_DNA"/>
</dbReference>
<dbReference type="Proteomes" id="UP001328107">
    <property type="component" value="Unassembled WGS sequence"/>
</dbReference>